<evidence type="ECO:0000259" key="5">
    <source>
        <dbReference type="Pfam" id="PF18202"/>
    </source>
</evidence>
<keyword evidence="2" id="KW-1133">Transmembrane helix</keyword>
<evidence type="ECO:0000313" key="6">
    <source>
        <dbReference type="EMBL" id="GJJ42171.1"/>
    </source>
</evidence>
<sequence length="547" mass="58031">MRSKPFKKVVALITGIAVAFSVNTSVQAQEAGPAYLGYLDETAAVQEPFGNNGYQNYSSVPPLVVKAEGSETEELAYCFNITKPYPVLKDSLTSNTSDVFNKGISLRYKSNYGVSLQNFATRWRGSEADAGVLRAIYNGHSHNAAGLKESLGLTDAEFRYATQLAVWYWTDSDPGSKYLTGAGMSANKIEQAAKILSGLDVASVDLKEVDPKLVTLKIYSPYSLEGQSANYQNLLSIKFVSPETGDSVDPEEPTKTTPKDPEAPKTESEKPKEPEAPKTETEQPSEPVVPKPEPQTPQEPQEPKPEEVKPMLKTSATDQADDDKLISATGGKVVDKVTYTGLTEGEKYLVEGELMDKETGKSTGIKAETEFTASGANGTVDVTFDVDADQAGKTLVAFEKLYKTDDKTTVVASHEDIDDAAQTVSVEEDVVPGDGDDELVPANPDDSSFNWKYLIPLALIPVVGALVWGSSQGSSSAAAPTNPAYAAPGAPAPAAATTTAAPAPVATSAASAKKQLAATGASVLYTLLAALLLVVAGVFLVRVRRND</sequence>
<feature type="compositionally biased region" description="Basic and acidic residues" evidence="1">
    <location>
        <begin position="252"/>
        <end position="281"/>
    </location>
</feature>
<keyword evidence="3" id="KW-0732">Signal</keyword>
<feature type="region of interest" description="Disordered" evidence="1">
    <location>
        <begin position="242"/>
        <end position="324"/>
    </location>
</feature>
<feature type="chain" id="PRO_5044740951" description="Thioester domain-containing protein" evidence="3">
    <location>
        <begin position="29"/>
        <end position="547"/>
    </location>
</feature>
<accession>A0ABD0BHM9</accession>
<dbReference type="Proteomes" id="UP001205910">
    <property type="component" value="Unassembled WGS sequence"/>
</dbReference>
<reference evidence="6 7" key="1">
    <citation type="submission" date="2021-11" db="EMBL/GenBank/DDBJ databases">
        <title>Whole genome sequences of diphtheriae toxin producing Corynebacterium ulcerans isolates from cats in Osaka, Japan.</title>
        <authorList>
            <person name="Umeda K."/>
            <person name="Hirai Y."/>
        </authorList>
    </citation>
    <scope>NUCLEOTIDE SEQUENCE [LARGE SCALE GENOMIC DNA]</scope>
    <source>
        <strain evidence="6 7">12109B-1</strain>
    </source>
</reference>
<dbReference type="NCBIfam" id="NF012162">
    <property type="entry name" value="surf_Nterm_1"/>
    <property type="match status" value="1"/>
</dbReference>
<protein>
    <recommendedName>
        <fullName evidence="8">Thioester domain-containing protein</fullName>
    </recommendedName>
</protein>
<dbReference type="NCBIfam" id="NF033903">
    <property type="entry name" value="VaFE_rpt"/>
    <property type="match status" value="1"/>
</dbReference>
<dbReference type="Pfam" id="PF08341">
    <property type="entry name" value="TED"/>
    <property type="match status" value="1"/>
</dbReference>
<evidence type="ECO:0000256" key="2">
    <source>
        <dbReference type="SAM" id="Phobius"/>
    </source>
</evidence>
<dbReference type="InterPro" id="IPR013552">
    <property type="entry name" value="Thioester_dom"/>
</dbReference>
<dbReference type="InterPro" id="IPR041100">
    <property type="entry name" value="TQ"/>
</dbReference>
<feature type="domain" description="Thioester" evidence="4">
    <location>
        <begin position="76"/>
        <end position="196"/>
    </location>
</feature>
<feature type="compositionally biased region" description="Basic and acidic residues" evidence="1">
    <location>
        <begin position="301"/>
        <end position="310"/>
    </location>
</feature>
<gene>
    <name evidence="6" type="ORF">CULCOIPH005_03600</name>
</gene>
<dbReference type="Gene3D" id="2.60.40.3930">
    <property type="match status" value="1"/>
</dbReference>
<dbReference type="Pfam" id="PF18202">
    <property type="entry name" value="TQ"/>
    <property type="match status" value="1"/>
</dbReference>
<dbReference type="AlphaFoldDB" id="A0ABD0BHM9"/>
<comment type="caution">
    <text evidence="6">The sequence shown here is derived from an EMBL/GenBank/DDBJ whole genome shotgun (WGS) entry which is preliminary data.</text>
</comment>
<feature type="domain" description="T-Q ester bond containing" evidence="5">
    <location>
        <begin position="310"/>
        <end position="426"/>
    </location>
</feature>
<organism evidence="6 7">
    <name type="scientific">Corynebacterium ulcerans</name>
    <dbReference type="NCBI Taxonomy" id="65058"/>
    <lineage>
        <taxon>Bacteria</taxon>
        <taxon>Bacillati</taxon>
        <taxon>Actinomycetota</taxon>
        <taxon>Actinomycetes</taxon>
        <taxon>Mycobacteriales</taxon>
        <taxon>Corynebacteriaceae</taxon>
        <taxon>Corynebacterium</taxon>
    </lineage>
</organism>
<keyword evidence="2" id="KW-0472">Membrane</keyword>
<name>A0ABD0BHM9_CORUL</name>
<evidence type="ECO:0008006" key="8">
    <source>
        <dbReference type="Google" id="ProtNLM"/>
    </source>
</evidence>
<evidence type="ECO:0000259" key="4">
    <source>
        <dbReference type="Pfam" id="PF08341"/>
    </source>
</evidence>
<evidence type="ECO:0000313" key="7">
    <source>
        <dbReference type="Proteomes" id="UP001205910"/>
    </source>
</evidence>
<feature type="compositionally biased region" description="Pro residues" evidence="1">
    <location>
        <begin position="287"/>
        <end position="297"/>
    </location>
</feature>
<evidence type="ECO:0000256" key="1">
    <source>
        <dbReference type="SAM" id="MobiDB-lite"/>
    </source>
</evidence>
<proteinExistence type="predicted"/>
<dbReference type="Gene3D" id="2.30.30.670">
    <property type="entry name" value="Thioester domain"/>
    <property type="match status" value="1"/>
</dbReference>
<dbReference type="RefSeq" id="WP_014835802.1">
    <property type="nucleotide sequence ID" value="NZ_AP019662.1"/>
</dbReference>
<dbReference type="EMBL" id="BQFK01000001">
    <property type="protein sequence ID" value="GJJ42171.1"/>
    <property type="molecule type" value="Genomic_DNA"/>
</dbReference>
<feature type="signal peptide" evidence="3">
    <location>
        <begin position="1"/>
        <end position="28"/>
    </location>
</feature>
<dbReference type="Gene3D" id="1.10.150.480">
    <property type="match status" value="1"/>
</dbReference>
<evidence type="ECO:0000256" key="3">
    <source>
        <dbReference type="SAM" id="SignalP"/>
    </source>
</evidence>
<keyword evidence="2" id="KW-0812">Transmembrane</keyword>
<feature type="transmembrane region" description="Helical" evidence="2">
    <location>
        <begin position="523"/>
        <end position="541"/>
    </location>
</feature>